<dbReference type="InterPro" id="IPR036388">
    <property type="entry name" value="WH-like_DNA-bd_sf"/>
</dbReference>
<evidence type="ECO:0000313" key="10">
    <source>
        <dbReference type="Proteomes" id="UP001519288"/>
    </source>
</evidence>
<keyword evidence="3 9" id="KW-0808">Transferase</keyword>
<organism evidence="9 10">
    <name type="scientific">Paenibacillus shirakamiensis</name>
    <dbReference type="NCBI Taxonomy" id="1265935"/>
    <lineage>
        <taxon>Bacteria</taxon>
        <taxon>Bacillati</taxon>
        <taxon>Bacillota</taxon>
        <taxon>Bacilli</taxon>
        <taxon>Bacillales</taxon>
        <taxon>Paenibacillaceae</taxon>
        <taxon>Paenibacillus</taxon>
    </lineage>
</organism>
<dbReference type="Gene3D" id="3.40.640.10">
    <property type="entry name" value="Type I PLP-dependent aspartate aminotransferase-like (Major domain)"/>
    <property type="match status" value="1"/>
</dbReference>
<keyword evidence="5" id="KW-0805">Transcription regulation</keyword>
<evidence type="ECO:0000256" key="4">
    <source>
        <dbReference type="ARBA" id="ARBA00022898"/>
    </source>
</evidence>
<dbReference type="GO" id="GO:0008483">
    <property type="term" value="F:transaminase activity"/>
    <property type="evidence" value="ECO:0007669"/>
    <property type="project" value="UniProtKB-KW"/>
</dbReference>
<dbReference type="Gene3D" id="1.10.10.10">
    <property type="entry name" value="Winged helix-like DNA-binding domain superfamily/Winged helix DNA-binding domain"/>
    <property type="match status" value="1"/>
</dbReference>
<evidence type="ECO:0000256" key="5">
    <source>
        <dbReference type="ARBA" id="ARBA00023015"/>
    </source>
</evidence>
<dbReference type="InterPro" id="IPR051446">
    <property type="entry name" value="HTH_trans_reg/aminotransferase"/>
</dbReference>
<dbReference type="Proteomes" id="UP001519288">
    <property type="component" value="Unassembled WGS sequence"/>
</dbReference>
<evidence type="ECO:0000256" key="3">
    <source>
        <dbReference type="ARBA" id="ARBA00022576"/>
    </source>
</evidence>
<keyword evidence="10" id="KW-1185">Reference proteome</keyword>
<dbReference type="PANTHER" id="PTHR46577">
    <property type="entry name" value="HTH-TYPE TRANSCRIPTIONAL REGULATORY PROTEIN GABR"/>
    <property type="match status" value="1"/>
</dbReference>
<evidence type="ECO:0000256" key="1">
    <source>
        <dbReference type="ARBA" id="ARBA00001933"/>
    </source>
</evidence>
<dbReference type="InterPro" id="IPR000524">
    <property type="entry name" value="Tscrpt_reg_HTH_GntR"/>
</dbReference>
<proteinExistence type="inferred from homology"/>
<dbReference type="PROSITE" id="PS50949">
    <property type="entry name" value="HTH_GNTR"/>
    <property type="match status" value="1"/>
</dbReference>
<comment type="caution">
    <text evidence="9">The sequence shown here is derived from an EMBL/GenBank/DDBJ whole genome shotgun (WGS) entry which is preliminary data.</text>
</comment>
<keyword evidence="4" id="KW-0663">Pyridoxal phosphate</keyword>
<evidence type="ECO:0000256" key="7">
    <source>
        <dbReference type="ARBA" id="ARBA00023163"/>
    </source>
</evidence>
<feature type="domain" description="HTH gntR-type" evidence="8">
    <location>
        <begin position="15"/>
        <end position="83"/>
    </location>
</feature>
<dbReference type="PRINTS" id="PR00035">
    <property type="entry name" value="HTHGNTR"/>
</dbReference>
<dbReference type="EMBL" id="JAGGLD010000006">
    <property type="protein sequence ID" value="MBP2002117.1"/>
    <property type="molecule type" value="Genomic_DNA"/>
</dbReference>
<dbReference type="RefSeq" id="WP_209864606.1">
    <property type="nucleotide sequence ID" value="NZ_JAGGLD010000006.1"/>
</dbReference>
<keyword evidence="3 9" id="KW-0032">Aminotransferase</keyword>
<dbReference type="InterPro" id="IPR015424">
    <property type="entry name" value="PyrdxlP-dep_Trfase"/>
</dbReference>
<reference evidence="9 10" key="1">
    <citation type="submission" date="2021-03" db="EMBL/GenBank/DDBJ databases">
        <title>Genomic Encyclopedia of Type Strains, Phase IV (KMG-IV): sequencing the most valuable type-strain genomes for metagenomic binning, comparative biology and taxonomic classification.</title>
        <authorList>
            <person name="Goeker M."/>
        </authorList>
    </citation>
    <scope>NUCLEOTIDE SEQUENCE [LARGE SCALE GENOMIC DNA]</scope>
    <source>
        <strain evidence="9 10">DSM 26806</strain>
    </source>
</reference>
<dbReference type="CDD" id="cd00609">
    <property type="entry name" value="AAT_like"/>
    <property type="match status" value="1"/>
</dbReference>
<dbReference type="Pfam" id="PF00392">
    <property type="entry name" value="GntR"/>
    <property type="match status" value="1"/>
</dbReference>
<dbReference type="InterPro" id="IPR015421">
    <property type="entry name" value="PyrdxlP-dep_Trfase_major"/>
</dbReference>
<keyword evidence="7" id="KW-0804">Transcription</keyword>
<sequence>MELVLPLARYIEQYRYKYLALYHALREAIHAGTLEVGSRLPASRELAELYGVSRGSVSQAYEMLVAEGYLKATVGRGTFVAGLMQGMREKQSGSHAFPLSAWGARIQADLDSELSLAAGSLDLVAKPRISFADGGAALDAKSASDWKSALAYAGRAARAGAKGRNTATADVFGDAGLRAAIAAHLRRSRGIQADPKDICLFSGSMQALALLTQLMLGEGEQAVVEDPGYPGIFRAVRACGGKVLPAAVDASGMVPQEWDARLLFVTPGRQFPTGAVLSASRRRELLAWAQRKEAIIIEDDYDSEFRWGGRPLEPLRALDREGRVVFIGSFTNTMFTSLRIGYALVPPNVAAILRSAKMLYEPTSPALLEQRALARFMVRGDYDKHLRRMRRIYHARYDYLCELLSSGIAGQLFEILPSDTGLHLYAKWRRSPREFADFQRACAYHKVDIRDAVRYQYSSGDPAACFLFPHLDEKELREGVQLMLESWALVQQGRMK</sequence>
<dbReference type="InterPro" id="IPR036390">
    <property type="entry name" value="WH_DNA-bd_sf"/>
</dbReference>
<dbReference type="Pfam" id="PF00155">
    <property type="entry name" value="Aminotran_1_2"/>
    <property type="match status" value="1"/>
</dbReference>
<dbReference type="PANTHER" id="PTHR46577:SF1">
    <property type="entry name" value="HTH-TYPE TRANSCRIPTIONAL REGULATORY PROTEIN GABR"/>
    <property type="match status" value="1"/>
</dbReference>
<accession>A0ABS4JK78</accession>
<evidence type="ECO:0000256" key="2">
    <source>
        <dbReference type="ARBA" id="ARBA00005384"/>
    </source>
</evidence>
<dbReference type="CDD" id="cd07377">
    <property type="entry name" value="WHTH_GntR"/>
    <property type="match status" value="1"/>
</dbReference>
<comment type="cofactor">
    <cofactor evidence="1">
        <name>pyridoxal 5'-phosphate</name>
        <dbReference type="ChEBI" id="CHEBI:597326"/>
    </cofactor>
</comment>
<dbReference type="SUPFAM" id="SSF53383">
    <property type="entry name" value="PLP-dependent transferases"/>
    <property type="match status" value="1"/>
</dbReference>
<name>A0ABS4JK78_9BACL</name>
<gene>
    <name evidence="9" type="ORF">J2Z69_003174</name>
</gene>
<protein>
    <submittedName>
        <fullName evidence="9">GntR family transcriptional regulator/MocR family aminotransferase</fullName>
    </submittedName>
</protein>
<keyword evidence="6" id="KW-0238">DNA-binding</keyword>
<evidence type="ECO:0000313" key="9">
    <source>
        <dbReference type="EMBL" id="MBP2002117.1"/>
    </source>
</evidence>
<evidence type="ECO:0000256" key="6">
    <source>
        <dbReference type="ARBA" id="ARBA00023125"/>
    </source>
</evidence>
<evidence type="ECO:0000259" key="8">
    <source>
        <dbReference type="PROSITE" id="PS50949"/>
    </source>
</evidence>
<dbReference type="InterPro" id="IPR004839">
    <property type="entry name" value="Aminotransferase_I/II_large"/>
</dbReference>
<comment type="similarity">
    <text evidence="2">In the C-terminal section; belongs to the class-I pyridoxal-phosphate-dependent aminotransferase family.</text>
</comment>
<dbReference type="SUPFAM" id="SSF46785">
    <property type="entry name" value="Winged helix' DNA-binding domain"/>
    <property type="match status" value="1"/>
</dbReference>
<dbReference type="SMART" id="SM00345">
    <property type="entry name" value="HTH_GNTR"/>
    <property type="match status" value="1"/>
</dbReference>